<keyword evidence="2" id="KW-1185">Reference proteome</keyword>
<reference evidence="1" key="1">
    <citation type="submission" date="2022-03" db="EMBL/GenBank/DDBJ databases">
        <authorList>
            <person name="Martin H S."/>
        </authorList>
    </citation>
    <scope>NUCLEOTIDE SEQUENCE</scope>
</reference>
<feature type="non-terminal residue" evidence="1">
    <location>
        <position position="74"/>
    </location>
</feature>
<accession>A0ABN8HXY3</accession>
<proteinExistence type="predicted"/>
<dbReference type="Proteomes" id="UP000837857">
    <property type="component" value="Chromosome 15"/>
</dbReference>
<organism evidence="1 2">
    <name type="scientific">Iphiclides podalirius</name>
    <name type="common">scarce swallowtail</name>
    <dbReference type="NCBI Taxonomy" id="110791"/>
    <lineage>
        <taxon>Eukaryota</taxon>
        <taxon>Metazoa</taxon>
        <taxon>Ecdysozoa</taxon>
        <taxon>Arthropoda</taxon>
        <taxon>Hexapoda</taxon>
        <taxon>Insecta</taxon>
        <taxon>Pterygota</taxon>
        <taxon>Neoptera</taxon>
        <taxon>Endopterygota</taxon>
        <taxon>Lepidoptera</taxon>
        <taxon>Glossata</taxon>
        <taxon>Ditrysia</taxon>
        <taxon>Papilionoidea</taxon>
        <taxon>Papilionidae</taxon>
        <taxon>Papilioninae</taxon>
        <taxon>Iphiclides</taxon>
    </lineage>
</organism>
<evidence type="ECO:0000313" key="1">
    <source>
        <dbReference type="EMBL" id="CAH2043468.1"/>
    </source>
</evidence>
<gene>
    <name evidence="1" type="ORF">IPOD504_LOCUS4306</name>
</gene>
<name>A0ABN8HXY3_9NEOP</name>
<dbReference type="EMBL" id="OW152827">
    <property type="protein sequence ID" value="CAH2043468.1"/>
    <property type="molecule type" value="Genomic_DNA"/>
</dbReference>
<protein>
    <submittedName>
        <fullName evidence="1">Uncharacterized protein</fullName>
    </submittedName>
</protein>
<sequence>MSLARLAKTASHATLIGISTIYVNTSEVQPRPYVIGFNGCQLNFIGFLHGSRLYERIGEIEVGRMPAAAFVRVG</sequence>
<evidence type="ECO:0000313" key="2">
    <source>
        <dbReference type="Proteomes" id="UP000837857"/>
    </source>
</evidence>